<sequence>MESKKAYQNSTVTPSNELPLDPIPKHAHQHNTAPQHLRLLQYGLKIPNHQNAHQQLLHVHQHNSQLQYRHLQPSPQFNNINIHSNPVLLHNTTPKYGHMHQQKPNNQALYQATQPPPPAVHPYNQMTQNTPQIWVPHQPPIHYHQQQQQQSNNVTPPQAPPKSKEVLERKKSSNTQLRSPSAKRPLEAPVTIQGWLHKQGSEGLMLWKRRWFVLSEYCLFYYKGPEEEKLLGSILLPSYKVSVCGPEDKVNKKFSFKCEHANMRTYILAADSQELMSQWIKVLNLACNLQNNIENEQTTNAVQMQLNATDNEESIYHHNSRITPVHTHTSSNTTNLSNPSQQELSQYNQPLYANAPPKPRRLNEAGGYSSPSPDILDRYPTNQQYMQCRSIAKSPVSIYGHTMLTPNPNEYVFTPTPQNSERRTPDTYGRSQLATKPRGTDYEDVYADQSMYKRPLSPIAYSHINVIKKNTPTVNPAYRAYTPVNMEHYPPPQIRKSPVTIARPHSADFLEYESNHRQTAIPTARPKSSLDINRNDSDNYFYTEERYAEKMRKSAQYLQKAPQMRYQQPAKRYPENPLMRSNTQPINFNHMPVTAPTPSAMQPVRSRSVLSEGSLSKELDIDLRSSPSNKLDRDSVSPGFSTRQEMYNYAQNMRNREYDQFTRSASARLAQNPSSQGEGYFDDRPQTREGDRKREESMKRLLEWKQRMLQSPLNRKVQGSRAYTGRNTEYYHENGYMPQRPEACADGRRSANLPQYNSYSSDDEENEDRSKETVHTQAGRTLDTFPTISESQSPAQTTSTTVLNSLGKPDEFITSSHLTHTSSPVETLTKPLKQFNKESSNLAHVSSLRSEYSEKFEQSPTVIEIKSNGALVKSILAEFEKKTEIEKSVSSSELEITTEENYMTMTASKAILGPRNSNNSDATVIFNDPEENPYVEMSQNLSLLAGSLNMDPNEQQPYELICFNEGTFEPVYMELKHPLSVPTKKEPKELPDILMSPRSKSDSSDADDEASKDLDSLDTPSRSRFSLSDTFRPASYYLGASHTVPEFQDSSDSELVSPPPIPSSPPPDDEENAELRNKEKKDETYGFSVQVNRNSDQFFNSANTHLFNSTAKYMKGSTQSLDTKKCFTSISKDPETSSVGSMTIETERRYSSRLSHNSDSDIELRMPRIKEYEMMLKRRPVSEECCSELESMDGTFDTNETVDLDQYLKDLQISNISLASNDDGNEFGLKTHDYENLFISNLPKKIEKSTPVHSYSIKSPSTSHAPSTEDRPILSEDYVLRARPESSASTSAEICVLLRNSNCSTPSIRIDSSMSTQELPTVSSYFSDRRDKSSNSSFSQPAAPYYYSDLSVNTSNNECTSSILTLNNQRGAMNGSKKDITHIVNPLKCNSQTLNTSENEGVTFKLAVEARSVSVDFLNLTDKSGHIDKKNIYESDTLKRQKISDAGPAARNFYPIRKNDKFNSNSDVIDTECNVRRSHSLEGLLENVLSDTMESNAANNETNASEGSYLWEEDSIWRERLRTASQRHTKSMEDLDCIEDNKKPQKKTPRGITRGVVYVNDNFFNMPIQDKLQQKGNKPNEIKKEGSFIIDREKLRQWDLLSSAPSEDQLSTVANSQVQQGNSAVVEVGAENETVPDTTQKPASGSISLNTRDTFPRSGQSKRMWTPTQNLQARSVTNLHRNEADQYMSQPQGYYNPANQHEPDISFASKKENWQGNDSKMNVSAGELLGRTHEELVLLLIQLRRQNAQTLQAIENSYNEIDTIQAQLHLMDQQKRLENLQKLEQIKQHLIELEKQYEKGKPLVNLVDNMVKLGSLYRVPNDNNINPYIRDRLEFNQQIQERRLLAEEKRDWNRITPNHYQLQEKVQQLYQLDRLIHEESGTLQNLQQDKEDIERALGGLRMRINKGFNDPAEVEQARKQQIMLENELSRVHFMLAQNSKKLEETVAGNARLEQELLVLKQKLQTSRQNRSSPQFSNAGDSLPCVVGTNVMLESDLHRVQKKIGDLQKQRQELSMQVRQLTDKSSNSQKSTNNIHNLQSLGNKKKVTSCWRETDLDTMSIVDHGESWENMTSTPTTPLYINTDIKQNPDDYYNRVMKSSDSTSDDTTQHSNVTQEKQEIKTVRIVKRESERRQRDREKVTSTSKWDALLEEDDSSQSSSILFRPTPVQKTSTLAYQEYEENCGLALQNSLSSPSLPQFNDNKSVNVNSTERSPELSPIFKSEAARQIITEMSIQETPKKTNRRAVPKEKRRHYTAPHNNLIMKSLNQLPTDDNAFDKMILNTRRARDDLDMERALRQRIDAPDVVRSTLGNKELKYNESTIDNILGTPNKINIPERYIPEQLPQLSAEEQEQRLRKVESIKKMLSDTAIISGTSTNATDDKPFENTQNIITNKATTKMIEEKKQREHLLQLNQILAKQVMEMSKIVAGNNVPDEN</sequence>
<feature type="region of interest" description="Disordered" evidence="2">
    <location>
        <begin position="667"/>
        <end position="697"/>
    </location>
</feature>
<feature type="region of interest" description="Disordered" evidence="2">
    <location>
        <begin position="2090"/>
        <end position="2118"/>
    </location>
</feature>
<protein>
    <recommendedName>
        <fullName evidence="3">PH domain-containing protein</fullName>
    </recommendedName>
</protein>
<dbReference type="InterPro" id="IPR001849">
    <property type="entry name" value="PH_domain"/>
</dbReference>
<evidence type="ECO:0000313" key="4">
    <source>
        <dbReference type="EMBL" id="CAH0561920.1"/>
    </source>
</evidence>
<evidence type="ECO:0000256" key="1">
    <source>
        <dbReference type="SAM" id="Coils"/>
    </source>
</evidence>
<feature type="compositionally biased region" description="Basic and acidic residues" evidence="2">
    <location>
        <begin position="681"/>
        <end position="697"/>
    </location>
</feature>
<feature type="compositionally biased region" description="Polar residues" evidence="2">
    <location>
        <begin position="1635"/>
        <end position="1667"/>
    </location>
</feature>
<dbReference type="CDD" id="cd13248">
    <property type="entry name" value="PH_PEPP1_2_3"/>
    <property type="match status" value="1"/>
</dbReference>
<feature type="region of interest" description="Disordered" evidence="2">
    <location>
        <begin position="324"/>
        <end position="343"/>
    </location>
</feature>
<dbReference type="EMBL" id="OV121139">
    <property type="protein sequence ID" value="CAH0561920.1"/>
    <property type="molecule type" value="Genomic_DNA"/>
</dbReference>
<feature type="region of interest" description="Disordered" evidence="2">
    <location>
        <begin position="1047"/>
        <end position="1084"/>
    </location>
</feature>
<feature type="region of interest" description="Disordered" evidence="2">
    <location>
        <begin position="982"/>
        <end position="1025"/>
    </location>
</feature>
<dbReference type="Proteomes" id="UP001154078">
    <property type="component" value="Chromosome 8"/>
</dbReference>
<dbReference type="SUPFAM" id="SSF50729">
    <property type="entry name" value="PH domain-like"/>
    <property type="match status" value="1"/>
</dbReference>
<evidence type="ECO:0000313" key="5">
    <source>
        <dbReference type="Proteomes" id="UP001154078"/>
    </source>
</evidence>
<keyword evidence="1" id="KW-0175">Coiled coil</keyword>
<evidence type="ECO:0000259" key="3">
    <source>
        <dbReference type="PROSITE" id="PS50003"/>
    </source>
</evidence>
<feature type="compositionally biased region" description="Polar residues" evidence="2">
    <location>
        <begin position="667"/>
        <end position="677"/>
    </location>
</feature>
<feature type="region of interest" description="Disordered" evidence="2">
    <location>
        <begin position="1634"/>
        <end position="1667"/>
    </location>
</feature>
<feature type="coiled-coil region" evidence="1">
    <location>
        <begin position="1876"/>
        <end position="1903"/>
    </location>
</feature>
<dbReference type="InterPro" id="IPR040392">
    <property type="entry name" value="PKHA4-7_PH"/>
</dbReference>
<dbReference type="Pfam" id="PF25541">
    <property type="entry name" value="TBCA_PH"/>
    <property type="match status" value="1"/>
</dbReference>
<organism evidence="4 5">
    <name type="scientific">Brassicogethes aeneus</name>
    <name type="common">Rape pollen beetle</name>
    <name type="synonym">Meligethes aeneus</name>
    <dbReference type="NCBI Taxonomy" id="1431903"/>
    <lineage>
        <taxon>Eukaryota</taxon>
        <taxon>Metazoa</taxon>
        <taxon>Ecdysozoa</taxon>
        <taxon>Arthropoda</taxon>
        <taxon>Hexapoda</taxon>
        <taxon>Insecta</taxon>
        <taxon>Pterygota</taxon>
        <taxon>Neoptera</taxon>
        <taxon>Endopterygota</taxon>
        <taxon>Coleoptera</taxon>
        <taxon>Polyphaga</taxon>
        <taxon>Cucujiformia</taxon>
        <taxon>Nitidulidae</taxon>
        <taxon>Meligethinae</taxon>
        <taxon>Brassicogethes</taxon>
    </lineage>
</organism>
<feature type="region of interest" description="Disordered" evidence="2">
    <location>
        <begin position="409"/>
        <end position="435"/>
    </location>
</feature>
<feature type="compositionally biased region" description="Basic and acidic residues" evidence="2">
    <location>
        <begin position="999"/>
        <end position="1015"/>
    </location>
</feature>
<dbReference type="Gene3D" id="2.30.29.30">
    <property type="entry name" value="Pleckstrin-homology domain (PH domain)/Phosphotyrosine-binding domain (PTB)"/>
    <property type="match status" value="1"/>
</dbReference>
<feature type="region of interest" description="Disordered" evidence="2">
    <location>
        <begin position="142"/>
        <end position="185"/>
    </location>
</feature>
<dbReference type="InterPro" id="IPR057971">
    <property type="entry name" value="PKHA4-7_TBCA"/>
</dbReference>
<gene>
    <name evidence="4" type="ORF">MELIAE_LOCUS11200</name>
</gene>
<feature type="compositionally biased region" description="Low complexity" evidence="2">
    <location>
        <begin position="329"/>
        <end position="338"/>
    </location>
</feature>
<feature type="region of interest" description="Disordered" evidence="2">
    <location>
        <begin position="351"/>
        <end position="379"/>
    </location>
</feature>
<dbReference type="InterPro" id="IPR011993">
    <property type="entry name" value="PH-like_dom_sf"/>
</dbReference>
<feature type="compositionally biased region" description="Polar residues" evidence="2">
    <location>
        <begin position="775"/>
        <end position="804"/>
    </location>
</feature>
<feature type="region of interest" description="Disordered" evidence="2">
    <location>
        <begin position="732"/>
        <end position="804"/>
    </location>
</feature>
<dbReference type="Pfam" id="PF00169">
    <property type="entry name" value="PH"/>
    <property type="match status" value="1"/>
</dbReference>
<name>A0A9P0BH36_BRAAE</name>
<feature type="compositionally biased region" description="Basic and acidic residues" evidence="2">
    <location>
        <begin position="162"/>
        <end position="171"/>
    </location>
</feature>
<feature type="region of interest" description="Disordered" evidence="2">
    <location>
        <begin position="2014"/>
        <end position="2038"/>
    </location>
</feature>
<feature type="compositionally biased region" description="Polar residues" evidence="2">
    <location>
        <begin position="1253"/>
        <end position="1266"/>
    </location>
</feature>
<feature type="region of interest" description="Disordered" evidence="2">
    <location>
        <begin position="1253"/>
        <end position="1272"/>
    </location>
</feature>
<feature type="domain" description="PH" evidence="3">
    <location>
        <begin position="189"/>
        <end position="288"/>
    </location>
</feature>
<accession>A0A9P0BH36</accession>
<dbReference type="PANTHER" id="PTHR12752:SF9">
    <property type="entry name" value="KRAMER, ISOFORM I"/>
    <property type="match status" value="1"/>
</dbReference>
<evidence type="ECO:0000256" key="2">
    <source>
        <dbReference type="SAM" id="MobiDB-lite"/>
    </source>
</evidence>
<feature type="compositionally biased region" description="Basic and acidic residues" evidence="2">
    <location>
        <begin position="1073"/>
        <end position="1084"/>
    </location>
</feature>
<dbReference type="PANTHER" id="PTHR12752">
    <property type="entry name" value="PHOSPHOINOSITOL 3-PHOSPHATE-BINDING PROTEIN"/>
    <property type="match status" value="1"/>
</dbReference>
<keyword evidence="5" id="KW-1185">Reference proteome</keyword>
<reference evidence="4" key="1">
    <citation type="submission" date="2021-12" db="EMBL/GenBank/DDBJ databases">
        <authorList>
            <person name="King R."/>
        </authorList>
    </citation>
    <scope>NUCLEOTIDE SEQUENCE</scope>
</reference>
<dbReference type="OrthoDB" id="43122at2759"/>
<dbReference type="PROSITE" id="PS50003">
    <property type="entry name" value="PH_DOMAIN"/>
    <property type="match status" value="1"/>
</dbReference>
<feature type="region of interest" description="Disordered" evidence="2">
    <location>
        <begin position="620"/>
        <end position="643"/>
    </location>
</feature>
<dbReference type="SMART" id="SM00233">
    <property type="entry name" value="PH"/>
    <property type="match status" value="1"/>
</dbReference>
<proteinExistence type="predicted"/>
<feature type="compositionally biased region" description="Pro residues" evidence="2">
    <location>
        <begin position="1057"/>
        <end position="1066"/>
    </location>
</feature>